<dbReference type="OrthoDB" id="9012339at2"/>
<evidence type="ECO:0000313" key="1">
    <source>
        <dbReference type="EMBL" id="KAE8756736.1"/>
    </source>
</evidence>
<proteinExistence type="predicted"/>
<comment type="caution">
    <text evidence="1">The sequence shown here is derived from an EMBL/GenBank/DDBJ whole genome shotgun (WGS) entry which is preliminary data.</text>
</comment>
<sequence length="279" mass="30799">MTRDTVPQRGQWAHAPLVFVLAQVRFLPSATAAPEHLRDAIVTRLGARFPTISQTNSVSIEINLDAAPNAPRTTPAVAYDLVNNDVNAMVRVQQGALTYAVTSYVDSSHFREAWLDISEALADVHVTTVTRLGLRYVDFLVPPHGRRPEDYVNAPWNLTGMPTLPGAMRGPDLHVSMVDVAYHVGRMRLQFMRGFGVPSLPMDLQGMLSPRQQSAQASPGECGVIDSDRWVDGEHRADRATLSQLFTQMHTDVSSAFRTMITPLARREWDPEAATGDNT</sequence>
<accession>A0A6N6W8I1</accession>
<gene>
    <name evidence="1" type="ORF">FSO04_27580</name>
</gene>
<dbReference type="AlphaFoldDB" id="A0A6N6W8I1"/>
<evidence type="ECO:0000313" key="2">
    <source>
        <dbReference type="Proteomes" id="UP000463700"/>
    </source>
</evidence>
<dbReference type="NCBIfam" id="TIGR04255">
    <property type="entry name" value="sporadTIGR04255"/>
    <property type="match status" value="1"/>
</dbReference>
<dbReference type="EMBL" id="VOSW01000058">
    <property type="protein sequence ID" value="KAE8756736.1"/>
    <property type="molecule type" value="Genomic_DNA"/>
</dbReference>
<dbReference type="InterPro" id="IPR026349">
    <property type="entry name" value="CHP04255"/>
</dbReference>
<protein>
    <submittedName>
        <fullName evidence="1">TIGR04255 family protein</fullName>
    </submittedName>
</protein>
<name>A0A6N6W8I1_9BURK</name>
<reference evidence="1 2" key="1">
    <citation type="journal article" date="2020" name="Int. J. Syst. Evol. Microbiol.">
        <title>Paraburkholderia madseniana sp. nov., a phenolic acid-degrading bacterium isolated from acidic forest soil.</title>
        <authorList>
            <person name="Wilhelm R.C."/>
            <person name="Murphy S.J.L."/>
            <person name="Feriancek N.M."/>
            <person name="Karasz D.C."/>
            <person name="DeRito C.M."/>
            <person name="Newman J.D."/>
            <person name="Buckley D.H."/>
        </authorList>
    </citation>
    <scope>NUCLEOTIDE SEQUENCE [LARGE SCALE GENOMIC DNA]</scope>
    <source>
        <strain evidence="1 2">RP11</strain>
    </source>
</reference>
<dbReference type="Proteomes" id="UP000463700">
    <property type="component" value="Unassembled WGS sequence"/>
</dbReference>
<organism evidence="1 2">
    <name type="scientific">Paraburkholderia madseniana</name>
    <dbReference type="NCBI Taxonomy" id="2599607"/>
    <lineage>
        <taxon>Bacteria</taxon>
        <taxon>Pseudomonadati</taxon>
        <taxon>Pseudomonadota</taxon>
        <taxon>Betaproteobacteria</taxon>
        <taxon>Burkholderiales</taxon>
        <taxon>Burkholderiaceae</taxon>
        <taxon>Paraburkholderia</taxon>
    </lineage>
</organism>